<keyword evidence="4" id="KW-1185">Reference proteome</keyword>
<dbReference type="Proteomes" id="UP000587524">
    <property type="component" value="Unassembled WGS sequence"/>
</dbReference>
<feature type="transmembrane region" description="Helical" evidence="2">
    <location>
        <begin position="14"/>
        <end position="33"/>
    </location>
</feature>
<feature type="region of interest" description="Disordered" evidence="1">
    <location>
        <begin position="68"/>
        <end position="87"/>
    </location>
</feature>
<feature type="compositionally biased region" description="Polar residues" evidence="1">
    <location>
        <begin position="77"/>
        <end position="87"/>
    </location>
</feature>
<organism evidence="3 4">
    <name type="scientific">Aminobacter ciceronei</name>
    <dbReference type="NCBI Taxonomy" id="150723"/>
    <lineage>
        <taxon>Bacteria</taxon>
        <taxon>Pseudomonadati</taxon>
        <taxon>Pseudomonadota</taxon>
        <taxon>Alphaproteobacteria</taxon>
        <taxon>Hyphomicrobiales</taxon>
        <taxon>Phyllobacteriaceae</taxon>
        <taxon>Aminobacter</taxon>
    </lineage>
</organism>
<evidence type="ECO:0000256" key="1">
    <source>
        <dbReference type="SAM" id="MobiDB-lite"/>
    </source>
</evidence>
<reference evidence="3 4" key="1">
    <citation type="submission" date="2020-08" db="EMBL/GenBank/DDBJ databases">
        <title>Genomic Encyclopedia of Type Strains, Phase IV (KMG-IV): sequencing the most valuable type-strain genomes for metagenomic binning, comparative biology and taxonomic classification.</title>
        <authorList>
            <person name="Goeker M."/>
        </authorList>
    </citation>
    <scope>NUCLEOTIDE SEQUENCE [LARGE SCALE GENOMIC DNA]</scope>
    <source>
        <strain evidence="3 4">DSM 17455</strain>
    </source>
</reference>
<keyword evidence="2" id="KW-0812">Transmembrane</keyword>
<sequence>MIAWNFSMPGDPKFTAQAFFVMLVVGACVWMVGTLFGAVGWFLGAGIGLAAFYAVIFTIADQEDRRRNKGNRAAGALSSNQQAPPKQ</sequence>
<dbReference type="EMBL" id="JACJHZ010000005">
    <property type="protein sequence ID" value="MBA9019479.1"/>
    <property type="molecule type" value="Genomic_DNA"/>
</dbReference>
<dbReference type="RefSeq" id="WP_067957161.1">
    <property type="nucleotide sequence ID" value="NZ_JACJHZ010000005.1"/>
</dbReference>
<keyword evidence="2" id="KW-0472">Membrane</keyword>
<evidence type="ECO:0000313" key="3">
    <source>
        <dbReference type="EMBL" id="MBA9019479.1"/>
    </source>
</evidence>
<evidence type="ECO:0000256" key="2">
    <source>
        <dbReference type="SAM" id="Phobius"/>
    </source>
</evidence>
<gene>
    <name evidence="3" type="ORF">HNQ97_001470</name>
</gene>
<comment type="caution">
    <text evidence="3">The sequence shown here is derived from an EMBL/GenBank/DDBJ whole genome shotgun (WGS) entry which is preliminary data.</text>
</comment>
<name>A0ABR6C3D1_9HYPH</name>
<accession>A0ABR6C3D1</accession>
<protein>
    <submittedName>
        <fullName evidence="3">Uncharacterized protein</fullName>
    </submittedName>
</protein>
<evidence type="ECO:0000313" key="4">
    <source>
        <dbReference type="Proteomes" id="UP000587524"/>
    </source>
</evidence>
<keyword evidence="2" id="KW-1133">Transmembrane helix</keyword>
<feature type="transmembrane region" description="Helical" evidence="2">
    <location>
        <begin position="39"/>
        <end position="60"/>
    </location>
</feature>
<proteinExistence type="predicted"/>